<keyword evidence="6" id="KW-0547">Nucleotide-binding</keyword>
<evidence type="ECO:0000256" key="10">
    <source>
        <dbReference type="ARBA" id="ARBA00023204"/>
    </source>
</evidence>
<dbReference type="NCBIfam" id="TIGR00574">
    <property type="entry name" value="dnl1"/>
    <property type="match status" value="1"/>
</dbReference>
<dbReference type="GO" id="GO:0005524">
    <property type="term" value="F:ATP binding"/>
    <property type="evidence" value="ECO:0007669"/>
    <property type="project" value="UniProtKB-KW"/>
</dbReference>
<sequence length="567" mass="64832">MEVGKLAKYLNQLEETRSRLKITEILAQLLRETREKDVDKVSYLLLGVLAPQYKGVVFNLAERMMINVLAKAYDQQPETIVKQYKELGDIGLVAQQYAHAKRSKMLVSELYDELLLIAKYEGEGSVERKIDRLAKLISQLDPLSVHFIARIPLGKLRLGFSDKTIIEALSWMETGDKSLRSDIEEAYNIRPDIGYVASLVKKYGAKQLSTKVTPQIGTPIVPMLAQRLKSPEDMIQKMGEVSIEPKFDGLRVVIHYQRGKPTKAFSRNMNEISDMFPELQKLDQQLDAKEVILDSEAIGFDPKTKRLFDFQMTMQRRRKHNIDQTSREIPLTFQVFDLLYKDGESTLQDEYFVRRKKLEDTVNPGKPLQIDESTVTSDPEVIRLKHLEYLKKGLEGVIVKKNNSQYVSGRTGWRWVKMKEIEDARGKLVDTVDCVIMGYTSGKGKRTSFGIGQFLVGVRKNDKFLTVSKVGTGLTDTQFRELAKRLRKLTTKQKPKEYEVHKDLEPDYWVFPEVVVELAADEITVSPKHTAGLALRFPRLIGFRDDKSPREATTLAEFNHLAKLALS</sequence>
<evidence type="ECO:0000256" key="11">
    <source>
        <dbReference type="ARBA" id="ARBA00023306"/>
    </source>
</evidence>
<keyword evidence="4" id="KW-0132">Cell division</keyword>
<dbReference type="AlphaFoldDB" id="A0A1F7YSX6"/>
<comment type="similarity">
    <text evidence="1 13">Belongs to the ATP-dependent DNA ligase family.</text>
</comment>
<dbReference type="GO" id="GO:0006281">
    <property type="term" value="P:DNA repair"/>
    <property type="evidence" value="ECO:0007669"/>
    <property type="project" value="UniProtKB-KW"/>
</dbReference>
<dbReference type="GO" id="GO:0003910">
    <property type="term" value="F:DNA ligase (ATP) activity"/>
    <property type="evidence" value="ECO:0007669"/>
    <property type="project" value="UniProtKB-EC"/>
</dbReference>
<keyword evidence="9" id="KW-0233">DNA recombination</keyword>
<dbReference type="InterPro" id="IPR050191">
    <property type="entry name" value="ATP-dep_DNA_ligase"/>
</dbReference>
<dbReference type="Proteomes" id="UP000177263">
    <property type="component" value="Unassembled WGS sequence"/>
</dbReference>
<evidence type="ECO:0000256" key="1">
    <source>
        <dbReference type="ARBA" id="ARBA00007572"/>
    </source>
</evidence>
<keyword evidence="3" id="KW-0436">Ligase</keyword>
<reference evidence="15 16" key="1">
    <citation type="journal article" date="2016" name="Nat. Commun.">
        <title>Thousands of microbial genomes shed light on interconnected biogeochemical processes in an aquifer system.</title>
        <authorList>
            <person name="Anantharaman K."/>
            <person name="Brown C.T."/>
            <person name="Hug L.A."/>
            <person name="Sharon I."/>
            <person name="Castelle C.J."/>
            <person name="Probst A.J."/>
            <person name="Thomas B.C."/>
            <person name="Singh A."/>
            <person name="Wilkins M.J."/>
            <person name="Karaoz U."/>
            <person name="Brodie E.L."/>
            <person name="Williams K.H."/>
            <person name="Hubbard S.S."/>
            <person name="Banfield J.F."/>
        </authorList>
    </citation>
    <scope>NUCLEOTIDE SEQUENCE [LARGE SCALE GENOMIC DNA]</scope>
</reference>
<protein>
    <recommendedName>
        <fullName evidence="2">DNA ligase (ATP)</fullName>
        <ecNumber evidence="2">6.5.1.1</ecNumber>
    </recommendedName>
</protein>
<keyword evidence="5" id="KW-0235">DNA replication</keyword>
<keyword evidence="11" id="KW-0131">Cell cycle</keyword>
<dbReference type="EC" id="6.5.1.1" evidence="2"/>
<evidence type="ECO:0000256" key="6">
    <source>
        <dbReference type="ARBA" id="ARBA00022741"/>
    </source>
</evidence>
<dbReference type="GO" id="GO:0006273">
    <property type="term" value="P:lagging strand elongation"/>
    <property type="evidence" value="ECO:0007669"/>
    <property type="project" value="TreeGrafter"/>
</dbReference>
<dbReference type="PANTHER" id="PTHR45674">
    <property type="entry name" value="DNA LIGASE 1/3 FAMILY MEMBER"/>
    <property type="match status" value="1"/>
</dbReference>
<comment type="catalytic activity">
    <reaction evidence="12">
        <text>ATP + (deoxyribonucleotide)n-3'-hydroxyl + 5'-phospho-(deoxyribonucleotide)m = (deoxyribonucleotide)n+m + AMP + diphosphate.</text>
        <dbReference type="EC" id="6.5.1.1"/>
    </reaction>
</comment>
<gene>
    <name evidence="15" type="ORF">A2801_03300</name>
</gene>
<accession>A0A1F7YSX6</accession>
<evidence type="ECO:0000256" key="4">
    <source>
        <dbReference type="ARBA" id="ARBA00022618"/>
    </source>
</evidence>
<dbReference type="Gene3D" id="3.30.470.30">
    <property type="entry name" value="DNA ligase/mRNA capping enzyme"/>
    <property type="match status" value="1"/>
</dbReference>
<dbReference type="Gene3D" id="2.40.50.140">
    <property type="entry name" value="Nucleic acid-binding proteins"/>
    <property type="match status" value="1"/>
</dbReference>
<dbReference type="EMBL" id="MGGM01000001">
    <property type="protein sequence ID" value="OGM30367.1"/>
    <property type="molecule type" value="Genomic_DNA"/>
</dbReference>
<dbReference type="GO" id="GO:0071897">
    <property type="term" value="P:DNA biosynthetic process"/>
    <property type="evidence" value="ECO:0007669"/>
    <property type="project" value="InterPro"/>
</dbReference>
<dbReference type="InterPro" id="IPR012310">
    <property type="entry name" value="DNA_ligase_ATP-dep_cent"/>
</dbReference>
<dbReference type="PANTHER" id="PTHR45674:SF4">
    <property type="entry name" value="DNA LIGASE 1"/>
    <property type="match status" value="1"/>
</dbReference>
<dbReference type="Gene3D" id="1.10.3260.10">
    <property type="entry name" value="DNA ligase, ATP-dependent, N-terminal domain"/>
    <property type="match status" value="1"/>
</dbReference>
<evidence type="ECO:0000259" key="14">
    <source>
        <dbReference type="PROSITE" id="PS50160"/>
    </source>
</evidence>
<proteinExistence type="inferred from homology"/>
<evidence type="ECO:0000256" key="2">
    <source>
        <dbReference type="ARBA" id="ARBA00012727"/>
    </source>
</evidence>
<keyword evidence="10" id="KW-0234">DNA repair</keyword>
<keyword evidence="8" id="KW-0067">ATP-binding</keyword>
<dbReference type="SUPFAM" id="SSF50249">
    <property type="entry name" value="Nucleic acid-binding proteins"/>
    <property type="match status" value="1"/>
</dbReference>
<dbReference type="InterPro" id="IPR000977">
    <property type="entry name" value="DNA_ligase_ATP-dep"/>
</dbReference>
<feature type="domain" description="ATP-dependent DNA ligase family profile" evidence="14">
    <location>
        <begin position="324"/>
        <end position="448"/>
    </location>
</feature>
<dbReference type="GO" id="GO:0003677">
    <property type="term" value="F:DNA binding"/>
    <property type="evidence" value="ECO:0007669"/>
    <property type="project" value="InterPro"/>
</dbReference>
<evidence type="ECO:0000256" key="8">
    <source>
        <dbReference type="ARBA" id="ARBA00022840"/>
    </source>
</evidence>
<evidence type="ECO:0000256" key="5">
    <source>
        <dbReference type="ARBA" id="ARBA00022705"/>
    </source>
</evidence>
<evidence type="ECO:0000256" key="3">
    <source>
        <dbReference type="ARBA" id="ARBA00022598"/>
    </source>
</evidence>
<comment type="caution">
    <text evidence="15">The sequence shown here is derived from an EMBL/GenBank/DDBJ whole genome shotgun (WGS) entry which is preliminary data.</text>
</comment>
<keyword evidence="7" id="KW-0227">DNA damage</keyword>
<evidence type="ECO:0000313" key="16">
    <source>
        <dbReference type="Proteomes" id="UP000177263"/>
    </source>
</evidence>
<dbReference type="InterPro" id="IPR012308">
    <property type="entry name" value="DNA_ligase_ATP-dep_N"/>
</dbReference>
<evidence type="ECO:0000313" key="15">
    <source>
        <dbReference type="EMBL" id="OGM30367.1"/>
    </source>
</evidence>
<name>A0A1F7YSX6_9BACT</name>
<evidence type="ECO:0000256" key="12">
    <source>
        <dbReference type="ARBA" id="ARBA00034003"/>
    </source>
</evidence>
<evidence type="ECO:0000256" key="7">
    <source>
        <dbReference type="ARBA" id="ARBA00022763"/>
    </source>
</evidence>
<evidence type="ECO:0000256" key="13">
    <source>
        <dbReference type="RuleBase" id="RU004196"/>
    </source>
</evidence>
<dbReference type="PROSITE" id="PS50160">
    <property type="entry name" value="DNA_LIGASE_A3"/>
    <property type="match status" value="1"/>
</dbReference>
<dbReference type="InterPro" id="IPR036599">
    <property type="entry name" value="DNA_ligase_N_sf"/>
</dbReference>
<dbReference type="GO" id="GO:0051301">
    <property type="term" value="P:cell division"/>
    <property type="evidence" value="ECO:0007669"/>
    <property type="project" value="UniProtKB-KW"/>
</dbReference>
<evidence type="ECO:0000256" key="9">
    <source>
        <dbReference type="ARBA" id="ARBA00023172"/>
    </source>
</evidence>
<dbReference type="STRING" id="1802500.A2801_03300"/>
<dbReference type="Pfam" id="PF04675">
    <property type="entry name" value="DNA_ligase_A_N"/>
    <property type="match status" value="1"/>
</dbReference>
<dbReference type="InterPro" id="IPR012309">
    <property type="entry name" value="DNA_ligase_ATP-dep_C"/>
</dbReference>
<dbReference type="GO" id="GO:0006310">
    <property type="term" value="P:DNA recombination"/>
    <property type="evidence" value="ECO:0007669"/>
    <property type="project" value="UniProtKB-KW"/>
</dbReference>
<dbReference type="SUPFAM" id="SSF56091">
    <property type="entry name" value="DNA ligase/mRNA capping enzyme, catalytic domain"/>
    <property type="match status" value="1"/>
</dbReference>
<dbReference type="SUPFAM" id="SSF117018">
    <property type="entry name" value="ATP-dependent DNA ligase DNA-binding domain"/>
    <property type="match status" value="1"/>
</dbReference>
<organism evidence="15 16">
    <name type="scientific">Candidatus Woesebacteria bacterium RIFCSPHIGHO2_01_FULL_41_10</name>
    <dbReference type="NCBI Taxonomy" id="1802500"/>
    <lineage>
        <taxon>Bacteria</taxon>
        <taxon>Candidatus Woeseibacteriota</taxon>
    </lineage>
</organism>
<dbReference type="Pfam" id="PF04679">
    <property type="entry name" value="DNA_ligase_A_C"/>
    <property type="match status" value="1"/>
</dbReference>
<dbReference type="Pfam" id="PF01068">
    <property type="entry name" value="DNA_ligase_A_M"/>
    <property type="match status" value="1"/>
</dbReference>
<dbReference type="InterPro" id="IPR012340">
    <property type="entry name" value="NA-bd_OB-fold"/>
</dbReference>